<dbReference type="InterPro" id="IPR029063">
    <property type="entry name" value="SAM-dependent_MTases_sf"/>
</dbReference>
<keyword evidence="2" id="KW-0808">Transferase</keyword>
<accession>A0A1G2JEN5</accession>
<dbReference type="SUPFAM" id="SSF53335">
    <property type="entry name" value="S-adenosyl-L-methionine-dependent methyltransferases"/>
    <property type="match status" value="1"/>
</dbReference>
<dbReference type="Gene3D" id="3.40.50.150">
    <property type="entry name" value="Vaccinia Virus protein VP39"/>
    <property type="match status" value="1"/>
</dbReference>
<sequence>MHVLKDLPDNSVDMIFGDPDYNVGIKYGSNNYTRDFDDYINWYIELAKESMRVLKNDGNLFMMNYPQQNAHLRVKYLDSYFPNINEYVWVYNTNVGHTPKRFTTAHRSILHVRKSVSNKFFKDEVALPYKNPGDKRILQNLANGSKGRMPYSWFEFNLVKNVSKEKTYHACQIPQKLTEMLIKATTKPKDIVLVLFGGSGAEIDVCRNLNRQFISAEVDKKYCDIISSRLANGYIDEQYRLGPRGKKISTG</sequence>
<organism evidence="5 6">
    <name type="scientific">Candidatus Staskawiczbacteria bacterium RIFOXYC1_FULL_38_18</name>
    <dbReference type="NCBI Taxonomy" id="1802229"/>
    <lineage>
        <taxon>Bacteria</taxon>
        <taxon>Candidatus Staskawicziibacteriota</taxon>
    </lineage>
</organism>
<evidence type="ECO:0000259" key="4">
    <source>
        <dbReference type="Pfam" id="PF01555"/>
    </source>
</evidence>
<dbReference type="Pfam" id="PF01555">
    <property type="entry name" value="N6_N4_Mtase"/>
    <property type="match status" value="1"/>
</dbReference>
<evidence type="ECO:0000256" key="1">
    <source>
        <dbReference type="ARBA" id="ARBA00022603"/>
    </source>
</evidence>
<feature type="domain" description="DNA methylase N-4/N-6" evidence="4">
    <location>
        <begin position="12"/>
        <end position="226"/>
    </location>
</feature>
<name>A0A1G2JEN5_9BACT</name>
<dbReference type="GO" id="GO:0008170">
    <property type="term" value="F:N-methyltransferase activity"/>
    <property type="evidence" value="ECO:0007669"/>
    <property type="project" value="InterPro"/>
</dbReference>
<dbReference type="PRINTS" id="PR00508">
    <property type="entry name" value="S21N4MTFRASE"/>
</dbReference>
<dbReference type="EMBL" id="MHPP01000001">
    <property type="protein sequence ID" value="OGZ85595.1"/>
    <property type="molecule type" value="Genomic_DNA"/>
</dbReference>
<evidence type="ECO:0000256" key="2">
    <source>
        <dbReference type="ARBA" id="ARBA00022679"/>
    </source>
</evidence>
<dbReference type="Proteomes" id="UP000177751">
    <property type="component" value="Unassembled WGS sequence"/>
</dbReference>
<keyword evidence="1 5" id="KW-0489">Methyltransferase</keyword>
<evidence type="ECO:0000313" key="5">
    <source>
        <dbReference type="EMBL" id="OGZ85595.1"/>
    </source>
</evidence>
<dbReference type="GO" id="GO:0003677">
    <property type="term" value="F:DNA binding"/>
    <property type="evidence" value="ECO:0007669"/>
    <property type="project" value="InterPro"/>
</dbReference>
<dbReference type="InterPro" id="IPR001091">
    <property type="entry name" value="RM_Methyltransferase"/>
</dbReference>
<comment type="similarity">
    <text evidence="3">Belongs to the N(4)/N(6)-methyltransferase family.</text>
</comment>
<protein>
    <recommendedName>
        <fullName evidence="3">Methyltransferase</fullName>
        <ecNumber evidence="3">2.1.1.-</ecNumber>
    </recommendedName>
</protein>
<dbReference type="InterPro" id="IPR002941">
    <property type="entry name" value="DNA_methylase_N4/N6"/>
</dbReference>
<gene>
    <name evidence="5" type="ORF">A2401_02450</name>
</gene>
<dbReference type="AlphaFoldDB" id="A0A1G2JEN5"/>
<evidence type="ECO:0000313" key="6">
    <source>
        <dbReference type="Proteomes" id="UP000177751"/>
    </source>
</evidence>
<dbReference type="EC" id="2.1.1.-" evidence="3"/>
<proteinExistence type="inferred from homology"/>
<comment type="caution">
    <text evidence="5">The sequence shown here is derived from an EMBL/GenBank/DDBJ whole genome shotgun (WGS) entry which is preliminary data.</text>
</comment>
<dbReference type="GO" id="GO:0032259">
    <property type="term" value="P:methylation"/>
    <property type="evidence" value="ECO:0007669"/>
    <property type="project" value="UniProtKB-KW"/>
</dbReference>
<reference evidence="5 6" key="1">
    <citation type="journal article" date="2016" name="Nat. Commun.">
        <title>Thousands of microbial genomes shed light on interconnected biogeochemical processes in an aquifer system.</title>
        <authorList>
            <person name="Anantharaman K."/>
            <person name="Brown C.T."/>
            <person name="Hug L.A."/>
            <person name="Sharon I."/>
            <person name="Castelle C.J."/>
            <person name="Probst A.J."/>
            <person name="Thomas B.C."/>
            <person name="Singh A."/>
            <person name="Wilkins M.J."/>
            <person name="Karaoz U."/>
            <person name="Brodie E.L."/>
            <person name="Williams K.H."/>
            <person name="Hubbard S.S."/>
            <person name="Banfield J.F."/>
        </authorList>
    </citation>
    <scope>NUCLEOTIDE SEQUENCE [LARGE SCALE GENOMIC DNA]</scope>
</reference>
<evidence type="ECO:0000256" key="3">
    <source>
        <dbReference type="RuleBase" id="RU362026"/>
    </source>
</evidence>
<dbReference type="STRING" id="1802229.A2401_02450"/>